<comment type="caution">
    <text evidence="2">The sequence shown here is derived from an EMBL/GenBank/DDBJ whole genome shotgun (WGS) entry which is preliminary data.</text>
</comment>
<feature type="compositionally biased region" description="Basic and acidic residues" evidence="1">
    <location>
        <begin position="230"/>
        <end position="239"/>
    </location>
</feature>
<feature type="region of interest" description="Disordered" evidence="1">
    <location>
        <begin position="213"/>
        <end position="247"/>
    </location>
</feature>
<evidence type="ECO:0000256" key="1">
    <source>
        <dbReference type="SAM" id="MobiDB-lite"/>
    </source>
</evidence>
<dbReference type="Proteomes" id="UP000288805">
    <property type="component" value="Unassembled WGS sequence"/>
</dbReference>
<feature type="region of interest" description="Disordered" evidence="1">
    <location>
        <begin position="27"/>
        <end position="77"/>
    </location>
</feature>
<evidence type="ECO:0000313" key="3">
    <source>
        <dbReference type="Proteomes" id="UP000288805"/>
    </source>
</evidence>
<name>A0A438JQT4_VITVI</name>
<gene>
    <name evidence="2" type="ORF">CK203_019756</name>
</gene>
<evidence type="ECO:0000313" key="2">
    <source>
        <dbReference type="EMBL" id="RVX11308.1"/>
    </source>
</evidence>
<organism evidence="2 3">
    <name type="scientific">Vitis vinifera</name>
    <name type="common">Grape</name>
    <dbReference type="NCBI Taxonomy" id="29760"/>
    <lineage>
        <taxon>Eukaryota</taxon>
        <taxon>Viridiplantae</taxon>
        <taxon>Streptophyta</taxon>
        <taxon>Embryophyta</taxon>
        <taxon>Tracheophyta</taxon>
        <taxon>Spermatophyta</taxon>
        <taxon>Magnoliopsida</taxon>
        <taxon>eudicotyledons</taxon>
        <taxon>Gunneridae</taxon>
        <taxon>Pentapetalae</taxon>
        <taxon>rosids</taxon>
        <taxon>Vitales</taxon>
        <taxon>Vitaceae</taxon>
        <taxon>Viteae</taxon>
        <taxon>Vitis</taxon>
    </lineage>
</organism>
<dbReference type="AlphaFoldDB" id="A0A438JQT4"/>
<protein>
    <submittedName>
        <fullName evidence="2">Uncharacterized protein</fullName>
    </submittedName>
</protein>
<sequence length="373" mass="41370">MGCKLKGPLGLGLSPEEFTPIETVASLRKEEDSSSANEKGKTTPGLLESTDRESGVAASPFCTERSRRTAKRTQRQRLQMPNLRRIEDKCKPSLFSSISKASQEEFRGKGFVAEKGSGSKQFFSRRRYGRIFGRVGSDPRGLAVMVMPSSPETRGKGPSLLGNCGLMCCRKSGVNDAFEGQIPVNIPNLEMEVIQPACPYQMFESVNPLSANLRSPSKESSKAAVNMEDQGQRVSHEDNQLEYQGKQKRRSAIEGSWCSVWTARNKDWAALPASGASGGILIIWDSKKLRREEVVLGSFWVSIKFAWTNANYCGYCSLWPKQLSSQEGFWVELSDIVGLSSLRWCVGGDFNIIKEKFRKMGGSRLTPSMKDFC</sequence>
<accession>A0A438JQT4</accession>
<reference evidence="2 3" key="1">
    <citation type="journal article" date="2018" name="PLoS Genet.">
        <title>Population sequencing reveals clonal diversity and ancestral inbreeding in the grapevine cultivar Chardonnay.</title>
        <authorList>
            <person name="Roach M.J."/>
            <person name="Johnson D.L."/>
            <person name="Bohlmann J."/>
            <person name="van Vuuren H.J."/>
            <person name="Jones S.J."/>
            <person name="Pretorius I.S."/>
            <person name="Schmidt S.A."/>
            <person name="Borneman A.R."/>
        </authorList>
    </citation>
    <scope>NUCLEOTIDE SEQUENCE [LARGE SCALE GENOMIC DNA]</scope>
    <source>
        <strain evidence="3">cv. Chardonnay</strain>
        <tissue evidence="2">Leaf</tissue>
    </source>
</reference>
<proteinExistence type="predicted"/>
<dbReference type="EMBL" id="QGNW01000031">
    <property type="protein sequence ID" value="RVX11308.1"/>
    <property type="molecule type" value="Genomic_DNA"/>
</dbReference>